<dbReference type="Gene3D" id="3.30.70.360">
    <property type="match status" value="1"/>
</dbReference>
<feature type="chain" id="PRO_5003156143" description="Peptidase M20 dimerisation domain-containing protein" evidence="8">
    <location>
        <begin position="23"/>
        <end position="528"/>
    </location>
</feature>
<dbReference type="eggNOG" id="KOG2275">
    <property type="taxonomic scope" value="Eukaryota"/>
</dbReference>
<accession>E1ZEU5</accession>
<feature type="active site" evidence="6">
    <location>
        <position position="128"/>
    </location>
</feature>
<feature type="active site" description="Proton acceptor" evidence="6">
    <location>
        <position position="195"/>
    </location>
</feature>
<reference evidence="10 11" key="1">
    <citation type="journal article" date="2010" name="Plant Cell">
        <title>The Chlorella variabilis NC64A genome reveals adaptation to photosymbiosis, coevolution with viruses, and cryptic sex.</title>
        <authorList>
            <person name="Blanc G."/>
            <person name="Duncan G."/>
            <person name="Agarkova I."/>
            <person name="Borodovsky M."/>
            <person name="Gurnon J."/>
            <person name="Kuo A."/>
            <person name="Lindquist E."/>
            <person name="Lucas S."/>
            <person name="Pangilinan J."/>
            <person name="Polle J."/>
            <person name="Salamov A."/>
            <person name="Terry A."/>
            <person name="Yamada T."/>
            <person name="Dunigan D.D."/>
            <person name="Grigoriev I.V."/>
            <person name="Claverie J.M."/>
            <person name="Van Etten J.L."/>
        </authorList>
    </citation>
    <scope>NUCLEOTIDE SEQUENCE [LARGE SCALE GENOMIC DNA]</scope>
    <source>
        <strain evidence="10 11">NC64A</strain>
    </source>
</reference>
<feature type="domain" description="Peptidase M20 dimerisation" evidence="9">
    <location>
        <begin position="249"/>
        <end position="402"/>
    </location>
</feature>
<evidence type="ECO:0000256" key="5">
    <source>
        <dbReference type="ARBA" id="ARBA00022833"/>
    </source>
</evidence>
<evidence type="ECO:0000256" key="6">
    <source>
        <dbReference type="PIRSR" id="PIRSR037217-1"/>
    </source>
</evidence>
<dbReference type="KEGG" id="cvr:CHLNCDRAFT_57878"/>
<dbReference type="InParanoid" id="E1ZEU5"/>
<dbReference type="CDD" id="cd05674">
    <property type="entry name" value="M20_yscS"/>
    <property type="match status" value="1"/>
</dbReference>
<dbReference type="InterPro" id="IPR011650">
    <property type="entry name" value="Peptidase_M20_dimer"/>
</dbReference>
<protein>
    <recommendedName>
        <fullName evidence="9">Peptidase M20 dimerisation domain-containing protein</fullName>
    </recommendedName>
</protein>
<evidence type="ECO:0000259" key="9">
    <source>
        <dbReference type="Pfam" id="PF07687"/>
    </source>
</evidence>
<keyword evidence="5 7" id="KW-0862">Zinc</keyword>
<proteinExistence type="inferred from homology"/>
<feature type="binding site" evidence="7">
    <location>
        <position position="126"/>
    </location>
    <ligand>
        <name>Zn(2+)</name>
        <dbReference type="ChEBI" id="CHEBI:29105"/>
        <label>2</label>
    </ligand>
</feature>
<feature type="binding site" evidence="7">
    <location>
        <position position="196"/>
    </location>
    <ligand>
        <name>Zn(2+)</name>
        <dbReference type="ChEBI" id="CHEBI:29105"/>
        <label>1</label>
    </ligand>
</feature>
<dbReference type="Gene3D" id="1.10.150.900">
    <property type="match status" value="1"/>
</dbReference>
<evidence type="ECO:0000256" key="7">
    <source>
        <dbReference type="PIRSR" id="PIRSR037217-2"/>
    </source>
</evidence>
<dbReference type="GO" id="GO:0046872">
    <property type="term" value="F:metal ion binding"/>
    <property type="evidence" value="ECO:0007669"/>
    <property type="project" value="UniProtKB-KW"/>
</dbReference>
<dbReference type="FunCoup" id="E1ZEU5">
    <property type="interactions" value="806"/>
</dbReference>
<dbReference type="GO" id="GO:0006508">
    <property type="term" value="P:proteolysis"/>
    <property type="evidence" value="ECO:0007669"/>
    <property type="project" value="UniProtKB-KW"/>
</dbReference>
<feature type="binding site" evidence="7">
    <location>
        <position position="222"/>
    </location>
    <ligand>
        <name>Zn(2+)</name>
        <dbReference type="ChEBI" id="CHEBI:29105"/>
        <label>2</label>
    </ligand>
</feature>
<dbReference type="FunFam" id="3.40.630.10:FF:000027">
    <property type="entry name" value="N-fatty-acyl-amino acid synthase/hydrolase PM20D1"/>
    <property type="match status" value="1"/>
</dbReference>
<feature type="binding site" evidence="7">
    <location>
        <position position="485"/>
    </location>
    <ligand>
        <name>Zn(2+)</name>
        <dbReference type="ChEBI" id="CHEBI:29105"/>
        <label>1</label>
    </ligand>
</feature>
<evidence type="ECO:0000313" key="10">
    <source>
        <dbReference type="EMBL" id="EFN55719.1"/>
    </source>
</evidence>
<organism evidence="11">
    <name type="scientific">Chlorella variabilis</name>
    <name type="common">Green alga</name>
    <dbReference type="NCBI Taxonomy" id="554065"/>
    <lineage>
        <taxon>Eukaryota</taxon>
        <taxon>Viridiplantae</taxon>
        <taxon>Chlorophyta</taxon>
        <taxon>core chlorophytes</taxon>
        <taxon>Trebouxiophyceae</taxon>
        <taxon>Chlorellales</taxon>
        <taxon>Chlorellaceae</taxon>
        <taxon>Chlorella clade</taxon>
        <taxon>Chlorella</taxon>
    </lineage>
</organism>
<dbReference type="Proteomes" id="UP000008141">
    <property type="component" value="Unassembled WGS sequence"/>
</dbReference>
<evidence type="ECO:0000256" key="4">
    <source>
        <dbReference type="ARBA" id="ARBA00022801"/>
    </source>
</evidence>
<sequence length="528" mass="56337">MGRSLHIIVLALAVVAYGLLKAAPGAFRQDPEDAAVQQLQLELDAEVERGAVGRLATALSFATLANSSAPNHIGNPAPFQQLHDFLERSFPLVYERLKHERVSEYSILFTWQGSNPELRPVLAMSHMDVVPAPEGPGYNWTHPPFSGTVADGYIWGRGALDVKVTVLQQLEAVAALLRQGYAPQRTILLAFGHDEEVGGGSGAGAMAALLASRGVELELVLDEGGIVLMDGVSGPNFKLVERPVALIGTAEKGIEDWEIRVAGVGGHSSMPPTDGSSVAARISRVLAAMDAYPTPTKLGAPVTDWLQALAPAVKLAPLRMLLQNANNWIVNPVLGQLLGQAGKEINPFVRTTCGVVQIEAGGIAHNVLPRSGSIKVNCRLLPGHDSSFVQEYLEMVTRKEAAHVTLHKLPLGSVPASHVAASSGPHWQLIKQAILETLQPPGGLQVAPYLVSGMTDSRHYSSLAGGRVYRFCPHRYTRADIGRVHGVDERIAAEDFLRGIGYYRRILQLASADESSTEAGPEGAAATA</sequence>
<keyword evidence="3 7" id="KW-0479">Metal-binding</keyword>
<dbReference type="OrthoDB" id="3064516at2759"/>
<dbReference type="STRING" id="554065.E1ZEU5"/>
<dbReference type="GeneID" id="17355116"/>
<keyword evidence="4" id="KW-0378">Hydrolase</keyword>
<dbReference type="EMBL" id="GL433844">
    <property type="protein sequence ID" value="EFN55719.1"/>
    <property type="molecule type" value="Genomic_DNA"/>
</dbReference>
<dbReference type="OMA" id="DWTHHPF"/>
<keyword evidence="2" id="KW-0645">Protease</keyword>
<evidence type="ECO:0000256" key="2">
    <source>
        <dbReference type="ARBA" id="ARBA00022670"/>
    </source>
</evidence>
<dbReference type="InterPro" id="IPR036264">
    <property type="entry name" value="Bact_exopeptidase_dim_dom"/>
</dbReference>
<dbReference type="GO" id="GO:0004181">
    <property type="term" value="F:metallocarboxypeptidase activity"/>
    <property type="evidence" value="ECO:0007669"/>
    <property type="project" value="InterPro"/>
</dbReference>
<dbReference type="AlphaFoldDB" id="E1ZEU5"/>
<dbReference type="InterPro" id="IPR047177">
    <property type="entry name" value="Pept_M20A"/>
</dbReference>
<feature type="binding site" evidence="7">
    <location>
        <position position="161"/>
    </location>
    <ligand>
        <name>Zn(2+)</name>
        <dbReference type="ChEBI" id="CHEBI:29105"/>
        <label>1</label>
    </ligand>
</feature>
<gene>
    <name evidence="10" type="ORF">CHLNCDRAFT_57878</name>
</gene>
<dbReference type="InterPro" id="IPR002933">
    <property type="entry name" value="Peptidase_M20"/>
</dbReference>
<evidence type="ECO:0000256" key="3">
    <source>
        <dbReference type="ARBA" id="ARBA00022723"/>
    </source>
</evidence>
<dbReference type="SUPFAM" id="SSF53187">
    <property type="entry name" value="Zn-dependent exopeptidases"/>
    <property type="match status" value="1"/>
</dbReference>
<dbReference type="PANTHER" id="PTHR45962">
    <property type="entry name" value="N-FATTY-ACYL-AMINO ACID SYNTHASE/HYDROLASE PM20D1"/>
    <property type="match status" value="1"/>
</dbReference>
<evidence type="ECO:0000256" key="8">
    <source>
        <dbReference type="SAM" id="SignalP"/>
    </source>
</evidence>
<evidence type="ECO:0000256" key="1">
    <source>
        <dbReference type="ARBA" id="ARBA00006247"/>
    </source>
</evidence>
<evidence type="ECO:0000313" key="11">
    <source>
        <dbReference type="Proteomes" id="UP000008141"/>
    </source>
</evidence>
<comment type="similarity">
    <text evidence="1">Belongs to the peptidase M20A family.</text>
</comment>
<name>E1ZEU5_CHLVA</name>
<dbReference type="RefSeq" id="XP_005847821.1">
    <property type="nucleotide sequence ID" value="XM_005847759.1"/>
</dbReference>
<dbReference type="PANTHER" id="PTHR45962:SF1">
    <property type="entry name" value="N-FATTY-ACYL-AMINO ACID SYNTHASE_HYDROLASE PM20D1"/>
    <property type="match status" value="1"/>
</dbReference>
<keyword evidence="8" id="KW-0732">Signal</keyword>
<dbReference type="PIRSF" id="PIRSF037217">
    <property type="entry name" value="Carboxypeptidase_S"/>
    <property type="match status" value="1"/>
</dbReference>
<dbReference type="SUPFAM" id="SSF55031">
    <property type="entry name" value="Bacterial exopeptidase dimerisation domain"/>
    <property type="match status" value="1"/>
</dbReference>
<dbReference type="InterPro" id="IPR017141">
    <property type="entry name" value="Pept_M20_carboxypep"/>
</dbReference>
<dbReference type="Pfam" id="PF07687">
    <property type="entry name" value="M20_dimer"/>
    <property type="match status" value="1"/>
</dbReference>
<feature type="signal peptide" evidence="8">
    <location>
        <begin position="1"/>
        <end position="22"/>
    </location>
</feature>
<dbReference type="Gene3D" id="3.40.630.10">
    <property type="entry name" value="Zn peptidases"/>
    <property type="match status" value="1"/>
</dbReference>
<keyword evidence="11" id="KW-1185">Reference proteome</keyword>
<dbReference type="Pfam" id="PF01546">
    <property type="entry name" value="Peptidase_M20"/>
    <property type="match status" value="1"/>
</dbReference>
<feature type="binding site" evidence="7">
    <location>
        <position position="161"/>
    </location>
    <ligand>
        <name>Zn(2+)</name>
        <dbReference type="ChEBI" id="CHEBI:29105"/>
        <label>2</label>
    </ligand>
</feature>